<dbReference type="AlphaFoldDB" id="A0A7C5M1X7"/>
<evidence type="ECO:0000259" key="1">
    <source>
        <dbReference type="Pfam" id="PF09356"/>
    </source>
</evidence>
<evidence type="ECO:0000313" key="2">
    <source>
        <dbReference type="EMBL" id="HHL42115.1"/>
    </source>
</evidence>
<dbReference type="InterPro" id="IPR011928">
    <property type="entry name" value="Phage_phiJL001_Gp84"/>
</dbReference>
<proteinExistence type="predicted"/>
<organism evidence="2">
    <name type="scientific">Hellea balneolensis</name>
    <dbReference type="NCBI Taxonomy" id="287478"/>
    <lineage>
        <taxon>Bacteria</taxon>
        <taxon>Pseudomonadati</taxon>
        <taxon>Pseudomonadota</taxon>
        <taxon>Alphaproteobacteria</taxon>
        <taxon>Maricaulales</taxon>
        <taxon>Robiginitomaculaceae</taxon>
        <taxon>Hellea</taxon>
    </lineage>
</organism>
<comment type="caution">
    <text evidence="2">The sequence shown here is derived from an EMBL/GenBank/DDBJ whole genome shotgun (WGS) entry which is preliminary data.</text>
</comment>
<dbReference type="NCBIfam" id="TIGR02218">
    <property type="entry name" value="phg_TIGR02218"/>
    <property type="match status" value="1"/>
</dbReference>
<sequence length="220" mass="24243">MRNFSTAFSEHISRPVTTVCTGWKITRTDNFVLGFTDHDADLTIDGVLYQAASGLSPSDAEARLGFALDNSAVSGVLNAETLSAQDLRDGIYDRALVEIAMINWHDPTIYEWVWRGRIGGVSWSGDHFQAELVGQGADLEHSTGRVFSRLCDASFGDERCGVDVQNFPQGTMCPRTFEACCEQFQNSVNFRGFPYLIGDDAVYRAPGEGEIFDGSSRFKS</sequence>
<dbReference type="EMBL" id="DRMJ01000035">
    <property type="protein sequence ID" value="HHL42115.1"/>
    <property type="molecule type" value="Genomic_DNA"/>
</dbReference>
<protein>
    <submittedName>
        <fullName evidence="2">DUF2163 domain-containing protein</fullName>
    </submittedName>
</protein>
<accession>A0A7C5M1X7</accession>
<reference evidence="2" key="1">
    <citation type="journal article" date="2020" name="mSystems">
        <title>Genome- and Community-Level Interaction Insights into Carbon Utilization and Element Cycling Functions of Hydrothermarchaeota in Hydrothermal Sediment.</title>
        <authorList>
            <person name="Zhou Z."/>
            <person name="Liu Y."/>
            <person name="Xu W."/>
            <person name="Pan J."/>
            <person name="Luo Z.H."/>
            <person name="Li M."/>
        </authorList>
    </citation>
    <scope>NUCLEOTIDE SEQUENCE [LARGE SCALE GENOMIC DNA]</scope>
    <source>
        <strain evidence="2">HyVt-485</strain>
    </source>
</reference>
<dbReference type="Pfam" id="PF09931">
    <property type="entry name" value="Phage_phiJL001_Gp84_N"/>
    <property type="match status" value="1"/>
</dbReference>
<feature type="domain" description="Bacteriophage phiJL001 Gp84 C-terminal" evidence="1">
    <location>
        <begin position="173"/>
        <end position="200"/>
    </location>
</feature>
<name>A0A7C5M1X7_9PROT</name>
<dbReference type="InterPro" id="IPR018964">
    <property type="entry name" value="Phage_phiJL001_Gp84_C"/>
</dbReference>
<dbReference type="Pfam" id="PF09356">
    <property type="entry name" value="Phage_BR0599"/>
    <property type="match status" value="1"/>
</dbReference>
<dbReference type="Proteomes" id="UP000885830">
    <property type="component" value="Unassembled WGS sequence"/>
</dbReference>
<gene>
    <name evidence="2" type="ORF">ENJ42_00725</name>
</gene>